<dbReference type="AlphaFoldDB" id="A0A494TMJ3"/>
<dbReference type="Proteomes" id="UP000276254">
    <property type="component" value="Chromosome"/>
</dbReference>
<evidence type="ECO:0000313" key="2">
    <source>
        <dbReference type="EMBL" id="AYJ87026.1"/>
    </source>
</evidence>
<dbReference type="RefSeq" id="WP_121153907.1">
    <property type="nucleotide sequence ID" value="NZ_CP032829.1"/>
</dbReference>
<dbReference type="InterPro" id="IPR032710">
    <property type="entry name" value="NTF2-like_dom_sf"/>
</dbReference>
<feature type="domain" description="SnoaL-like" evidence="1">
    <location>
        <begin position="6"/>
        <end position="131"/>
    </location>
</feature>
<evidence type="ECO:0000259" key="1">
    <source>
        <dbReference type="Pfam" id="PF13577"/>
    </source>
</evidence>
<sequence>MAYTLQQLSDFEDIRTVKHRYYRGIDTADEALLSTLFTDDVTVEYRGGGYLVRLAGREAMIDFLMNSFNADSVAVHQGHMPDITLIGDDEAEGIWYLDDVFISLERKDVTTGSAIYRDRYRRVDGKWKIANTEYDRITEVVQPLRDDMNITVHHLAKVGRKAHERGDISHLITWFNEAA</sequence>
<gene>
    <name evidence="2" type="ORF">D3Y57_15120</name>
</gene>
<evidence type="ECO:0000313" key="3">
    <source>
        <dbReference type="Proteomes" id="UP000276254"/>
    </source>
</evidence>
<proteinExistence type="predicted"/>
<dbReference type="KEGG" id="spha:D3Y57_15120"/>
<protein>
    <submittedName>
        <fullName evidence="2">Nuclear transport factor 2 family protein</fullName>
    </submittedName>
</protein>
<keyword evidence="3" id="KW-1185">Reference proteome</keyword>
<dbReference type="Pfam" id="PF13577">
    <property type="entry name" value="SnoaL_4"/>
    <property type="match status" value="1"/>
</dbReference>
<accession>A0A494TMJ3</accession>
<dbReference type="CDD" id="cd00531">
    <property type="entry name" value="NTF2_like"/>
    <property type="match status" value="1"/>
</dbReference>
<reference evidence="2 3" key="1">
    <citation type="submission" date="2018-09" db="EMBL/GenBank/DDBJ databases">
        <title>Sphingomonas peninsula sp. nov., isolated from fildes peninsula, Antarctic soil.</title>
        <authorList>
            <person name="Yingchao G."/>
        </authorList>
    </citation>
    <scope>NUCLEOTIDE SEQUENCE [LARGE SCALE GENOMIC DNA]</scope>
    <source>
        <strain evidence="2 3">YZ-8</strain>
    </source>
</reference>
<name>A0A494TMJ3_SPHPE</name>
<dbReference type="SUPFAM" id="SSF54427">
    <property type="entry name" value="NTF2-like"/>
    <property type="match status" value="1"/>
</dbReference>
<dbReference type="Gene3D" id="3.10.450.50">
    <property type="match status" value="1"/>
</dbReference>
<organism evidence="2 3">
    <name type="scientific">Sphingomonas paeninsulae</name>
    <dbReference type="NCBI Taxonomy" id="2319844"/>
    <lineage>
        <taxon>Bacteria</taxon>
        <taxon>Pseudomonadati</taxon>
        <taxon>Pseudomonadota</taxon>
        <taxon>Alphaproteobacteria</taxon>
        <taxon>Sphingomonadales</taxon>
        <taxon>Sphingomonadaceae</taxon>
        <taxon>Sphingomonas</taxon>
    </lineage>
</organism>
<dbReference type="InterPro" id="IPR037401">
    <property type="entry name" value="SnoaL-like"/>
</dbReference>
<dbReference type="OrthoDB" id="4571298at2"/>
<dbReference type="EMBL" id="CP032829">
    <property type="protein sequence ID" value="AYJ87026.1"/>
    <property type="molecule type" value="Genomic_DNA"/>
</dbReference>